<keyword evidence="2" id="KW-1185">Reference proteome</keyword>
<proteinExistence type="predicted"/>
<evidence type="ECO:0000313" key="2">
    <source>
        <dbReference type="Proteomes" id="UP000001176"/>
    </source>
</evidence>
<dbReference type="AlphaFoldDB" id="A9HQY8"/>
<name>A9HQY8_GLUDA</name>
<dbReference type="Proteomes" id="UP000001176">
    <property type="component" value="Chromosome"/>
</dbReference>
<accession>A9HQY8</accession>
<evidence type="ECO:0000313" key="1">
    <source>
        <dbReference type="EMBL" id="CAP56813.1"/>
    </source>
</evidence>
<organism evidence="1 2">
    <name type="scientific">Gluconacetobacter diazotrophicus (strain ATCC 49037 / DSM 5601 / CCUG 37298 / CIP 103539 / LMG 7603 / PAl5)</name>
    <dbReference type="NCBI Taxonomy" id="272568"/>
    <lineage>
        <taxon>Bacteria</taxon>
        <taxon>Pseudomonadati</taxon>
        <taxon>Pseudomonadota</taxon>
        <taxon>Alphaproteobacteria</taxon>
        <taxon>Acetobacterales</taxon>
        <taxon>Acetobacteraceae</taxon>
        <taxon>Gluconacetobacter</taxon>
    </lineage>
</organism>
<reference evidence="1 2" key="1">
    <citation type="journal article" date="2009" name="BMC Genomics">
        <title>Complete genome sequence of the sugarcane nitrogen-fixing endophyte Gluconacetobacter diazotrophicus Pal5.</title>
        <authorList>
            <person name="Bertalan M."/>
            <person name="Albano R."/>
            <person name="Padua V."/>
            <person name="Rouws L."/>
            <person name="Rojas C."/>
            <person name="Hemerly A."/>
            <person name="Teixeira K."/>
            <person name="Schwab S."/>
            <person name="Araujo J."/>
            <person name="Oliveira A."/>
            <person name="Franca L."/>
            <person name="Magalhaes V."/>
            <person name="Alqueres S."/>
            <person name="Cardoso A."/>
            <person name="Almeida W."/>
            <person name="Loureiro M.M."/>
            <person name="Nogueira E."/>
            <person name="Cidade D."/>
            <person name="Oliveira D."/>
            <person name="Simao T."/>
            <person name="Macedo J."/>
            <person name="Valadao A."/>
            <person name="Dreschsel M."/>
            <person name="Freitas F."/>
            <person name="Vidal M."/>
            <person name="Guedes H."/>
            <person name="Rodrigues E."/>
            <person name="Meneses C."/>
            <person name="Brioso P."/>
            <person name="Pozzer L."/>
            <person name="Figueiredo D."/>
            <person name="Montano H."/>
            <person name="Junior J."/>
            <person name="Filho G."/>
            <person name="Flores V."/>
            <person name="Ferreira B."/>
            <person name="Branco A."/>
            <person name="Gonzalez P."/>
            <person name="Guillobel H."/>
            <person name="Lemos M."/>
            <person name="Seibel L."/>
            <person name="Macedo J."/>
            <person name="Alves-Ferreira M."/>
            <person name="Sachetto-Martins G."/>
            <person name="Coelho A."/>
            <person name="Santos E."/>
            <person name="Amaral G."/>
            <person name="Neves A."/>
            <person name="Pacheco A.B."/>
            <person name="Carvalho D."/>
            <person name="Lery L."/>
            <person name="Bisch P."/>
            <person name="Rossle S.C."/>
            <person name="Urmenyi T."/>
            <person name="Kruger W.V."/>
            <person name="Martins O."/>
            <person name="Baldani J.I."/>
            <person name="Ferreira P.C."/>
        </authorList>
    </citation>
    <scope>NUCLEOTIDE SEQUENCE [LARGE SCALE GENOMIC DNA]</scope>
    <source>
        <strain evidence="2">ATCC 49037 / DSM 5601 / CCUG 37298 / CIP 103539 / LMG 7603 / PAl5</strain>
    </source>
</reference>
<sequence>MRRAIGESGWPDNLERDRPSICARPRRRIGSASRPAQWNAIAVWAAVPFSTPSAAGSPTAFRTSASGWRTRAATRCVRKTTSACAARSAAGRGG</sequence>
<protein>
    <submittedName>
        <fullName evidence="1">Uncharacterized protein</fullName>
    </submittedName>
</protein>
<dbReference type="EMBL" id="AM889285">
    <property type="protein sequence ID" value="CAP56813.1"/>
    <property type="molecule type" value="Genomic_DNA"/>
</dbReference>
<gene>
    <name evidence="1" type="ordered locus">GDI2870</name>
</gene>
<dbReference type="KEGG" id="gdi:GDI2870"/>